<keyword evidence="1" id="KW-1133">Transmembrane helix</keyword>
<dbReference type="Proteomes" id="UP001143328">
    <property type="component" value="Unassembled WGS sequence"/>
</dbReference>
<comment type="caution">
    <text evidence="2">The sequence shown here is derived from an EMBL/GenBank/DDBJ whole genome shotgun (WGS) entry which is preliminary data.</text>
</comment>
<protein>
    <recommendedName>
        <fullName evidence="4">Toxin CptA</fullName>
    </recommendedName>
</protein>
<keyword evidence="3" id="KW-1185">Reference proteome</keyword>
<reference evidence="2" key="2">
    <citation type="submission" date="2023-01" db="EMBL/GenBank/DDBJ databases">
        <authorList>
            <person name="Sun Q."/>
            <person name="Evtushenko L."/>
        </authorList>
    </citation>
    <scope>NUCLEOTIDE SEQUENCE</scope>
    <source>
        <strain evidence="2">VKM B-2935</strain>
    </source>
</reference>
<sequence length="144" mass="16567">MSNPSKTFECRWQASRQMLALYLGVQLCAVVALLVAAIPRWACLLGLLLCAVHACWHWLPRASSFTGIRHDADGWHLWRGGAWQAIQLRPDSLALPPLIVLRFRLPGQWWVRGLCIARDALPADDHRRLRVRLKFTRRRWAAPE</sequence>
<dbReference type="RefSeq" id="WP_271194394.1">
    <property type="nucleotide sequence ID" value="NZ_BSFN01000002.1"/>
</dbReference>
<keyword evidence="1" id="KW-0812">Transmembrane</keyword>
<proteinExistence type="predicted"/>
<evidence type="ECO:0000256" key="1">
    <source>
        <dbReference type="SAM" id="Phobius"/>
    </source>
</evidence>
<dbReference type="EMBL" id="BSFN01000002">
    <property type="protein sequence ID" value="GLK88176.1"/>
    <property type="molecule type" value="Genomic_DNA"/>
</dbReference>
<dbReference type="InterPro" id="IPR009883">
    <property type="entry name" value="YgfX"/>
</dbReference>
<feature type="transmembrane region" description="Helical" evidence="1">
    <location>
        <begin position="20"/>
        <end position="38"/>
    </location>
</feature>
<name>A0A9W6K4N5_9PSED</name>
<reference evidence="2" key="1">
    <citation type="journal article" date="2014" name="Int. J. Syst. Evol. Microbiol.">
        <title>Complete genome sequence of Corynebacterium casei LMG S-19264T (=DSM 44701T), isolated from a smear-ripened cheese.</title>
        <authorList>
            <consortium name="US DOE Joint Genome Institute (JGI-PGF)"/>
            <person name="Walter F."/>
            <person name="Albersmeier A."/>
            <person name="Kalinowski J."/>
            <person name="Ruckert C."/>
        </authorList>
    </citation>
    <scope>NUCLEOTIDE SEQUENCE</scope>
    <source>
        <strain evidence="2">VKM B-2935</strain>
    </source>
</reference>
<evidence type="ECO:0000313" key="2">
    <source>
        <dbReference type="EMBL" id="GLK88176.1"/>
    </source>
</evidence>
<dbReference type="Pfam" id="PF07254">
    <property type="entry name" value="Cpta_toxin"/>
    <property type="match status" value="1"/>
</dbReference>
<evidence type="ECO:0008006" key="4">
    <source>
        <dbReference type="Google" id="ProtNLM"/>
    </source>
</evidence>
<gene>
    <name evidence="2" type="ORF">GCM10017655_12380</name>
</gene>
<organism evidence="2 3">
    <name type="scientific">Pseudomonas turukhanskensis</name>
    <dbReference type="NCBI Taxonomy" id="1806536"/>
    <lineage>
        <taxon>Bacteria</taxon>
        <taxon>Pseudomonadati</taxon>
        <taxon>Pseudomonadota</taxon>
        <taxon>Gammaproteobacteria</taxon>
        <taxon>Pseudomonadales</taxon>
        <taxon>Pseudomonadaceae</taxon>
        <taxon>Pseudomonas</taxon>
    </lineage>
</organism>
<keyword evidence="1" id="KW-0472">Membrane</keyword>
<accession>A0A9W6K4N5</accession>
<evidence type="ECO:0000313" key="3">
    <source>
        <dbReference type="Proteomes" id="UP001143328"/>
    </source>
</evidence>
<dbReference type="AlphaFoldDB" id="A0A9W6K4N5"/>